<dbReference type="InterPro" id="IPR036821">
    <property type="entry name" value="Peptide_deformylase_sf"/>
</dbReference>
<dbReference type="GO" id="GO:0042586">
    <property type="term" value="F:peptide deformylase activity"/>
    <property type="evidence" value="ECO:0007669"/>
    <property type="project" value="UniProtKB-UniRule"/>
</dbReference>
<keyword evidence="2" id="KW-0648">Protein biosynthesis</keyword>
<keyword evidence="2" id="KW-0479">Metal-binding</keyword>
<dbReference type="OrthoDB" id="9784988at2"/>
<dbReference type="NCBIfam" id="NF006670">
    <property type="entry name" value="PRK09218.1"/>
    <property type="match status" value="1"/>
</dbReference>
<comment type="catalytic activity">
    <reaction evidence="2">
        <text>N-terminal N-formyl-L-methionyl-[peptide] + H2O = N-terminal L-methionyl-[peptide] + formate</text>
        <dbReference type="Rhea" id="RHEA:24420"/>
        <dbReference type="Rhea" id="RHEA-COMP:10639"/>
        <dbReference type="Rhea" id="RHEA-COMP:10640"/>
        <dbReference type="ChEBI" id="CHEBI:15377"/>
        <dbReference type="ChEBI" id="CHEBI:15740"/>
        <dbReference type="ChEBI" id="CHEBI:49298"/>
        <dbReference type="ChEBI" id="CHEBI:64731"/>
        <dbReference type="EC" id="3.5.1.88"/>
    </reaction>
</comment>
<dbReference type="PANTHER" id="PTHR10458:SF22">
    <property type="entry name" value="PEPTIDE DEFORMYLASE"/>
    <property type="match status" value="1"/>
</dbReference>
<comment type="similarity">
    <text evidence="1 2">Belongs to the polypeptide deformylase family.</text>
</comment>
<dbReference type="AlphaFoldDB" id="C7XV22"/>
<feature type="active site" evidence="2">
    <location>
        <position position="127"/>
    </location>
</feature>
<dbReference type="RefSeq" id="WP_006916329.1">
    <property type="nucleotide sequence ID" value="NZ_GG698802.1"/>
</dbReference>
<dbReference type="InterPro" id="IPR023635">
    <property type="entry name" value="Peptide_deformylase"/>
</dbReference>
<keyword evidence="2 3" id="KW-0378">Hydrolase</keyword>
<comment type="cofactor">
    <cofactor evidence="2">
        <name>Fe(2+)</name>
        <dbReference type="ChEBI" id="CHEBI:29033"/>
    </cofactor>
    <text evidence="2">Binds 1 Fe(2+) ion.</text>
</comment>
<dbReference type="eggNOG" id="COG0242">
    <property type="taxonomic scope" value="Bacteria"/>
</dbReference>
<feature type="binding site" evidence="2">
    <location>
        <position position="130"/>
    </location>
    <ligand>
        <name>Fe cation</name>
        <dbReference type="ChEBI" id="CHEBI:24875"/>
    </ligand>
</feature>
<comment type="function">
    <text evidence="2">Removes the formyl group from the N-terminal Met of newly synthesized proteins. Requires at least a dipeptide for an efficient rate of reaction. N-terminal L-methionine is a prerequisite for activity but the enzyme has broad specificity at other positions.</text>
</comment>
<dbReference type="HAMAP" id="MF_00163">
    <property type="entry name" value="Pep_deformylase"/>
    <property type="match status" value="1"/>
</dbReference>
<name>C7XV22_9LACO</name>
<dbReference type="Gene3D" id="3.90.45.10">
    <property type="entry name" value="Peptide deformylase"/>
    <property type="match status" value="1"/>
</dbReference>
<accession>C7XV22</accession>
<gene>
    <name evidence="2 3" type="primary">def</name>
    <name evidence="3" type="ORF">HMPREF0501_00538</name>
</gene>
<dbReference type="PRINTS" id="PR01576">
    <property type="entry name" value="PDEFORMYLASE"/>
</dbReference>
<evidence type="ECO:0000256" key="2">
    <source>
        <dbReference type="HAMAP-Rule" id="MF_00163"/>
    </source>
</evidence>
<dbReference type="PANTHER" id="PTHR10458">
    <property type="entry name" value="PEPTIDE DEFORMYLASE"/>
    <property type="match status" value="1"/>
</dbReference>
<evidence type="ECO:0000256" key="1">
    <source>
        <dbReference type="ARBA" id="ARBA00010759"/>
    </source>
</evidence>
<feature type="binding site" evidence="2">
    <location>
        <position position="85"/>
    </location>
    <ligand>
        <name>Fe cation</name>
        <dbReference type="ChEBI" id="CHEBI:24875"/>
    </ligand>
</feature>
<dbReference type="Pfam" id="PF01327">
    <property type="entry name" value="Pep_deformylase"/>
    <property type="match status" value="1"/>
</dbReference>
<evidence type="ECO:0000313" key="3">
    <source>
        <dbReference type="EMBL" id="EEU31133.1"/>
    </source>
</evidence>
<dbReference type="PIRSF" id="PIRSF004749">
    <property type="entry name" value="Pep_def"/>
    <property type="match status" value="1"/>
</dbReference>
<dbReference type="SUPFAM" id="SSF56420">
    <property type="entry name" value="Peptide deformylase"/>
    <property type="match status" value="1"/>
</dbReference>
<dbReference type="EC" id="3.5.1.88" evidence="2"/>
<sequence length="136" mass="15095">MIKPIIHDQNILTKVSTPAQLSDVKIAQDLLDTLQAHQESCVGLAANMIGIHKRIIAITIGPARVAMLNPEIINHQQPYQTEEGCLSLNGQRATTRYQTITVQFMDIQGHRQQITLNGFPAQIAQHEIDHCNGILI</sequence>
<dbReference type="CDD" id="cd00487">
    <property type="entry name" value="Pep_deformylase"/>
    <property type="match status" value="1"/>
</dbReference>
<evidence type="ECO:0000313" key="4">
    <source>
        <dbReference type="Proteomes" id="UP000003987"/>
    </source>
</evidence>
<dbReference type="STRING" id="575594.HMPREF0501_00538"/>
<dbReference type="Proteomes" id="UP000003987">
    <property type="component" value="Unassembled WGS sequence"/>
</dbReference>
<keyword evidence="4" id="KW-1185">Reference proteome</keyword>
<dbReference type="HOGENOM" id="CLU_061901_3_1_9"/>
<dbReference type="GO" id="GO:0046872">
    <property type="term" value="F:metal ion binding"/>
    <property type="evidence" value="ECO:0007669"/>
    <property type="project" value="UniProtKB-KW"/>
</dbReference>
<feature type="binding site" evidence="2">
    <location>
        <position position="126"/>
    </location>
    <ligand>
        <name>Fe cation</name>
        <dbReference type="ChEBI" id="CHEBI:24875"/>
    </ligand>
</feature>
<organism evidence="3 4">
    <name type="scientific">Limosilactobacillus coleohominis 101-4-CHN</name>
    <dbReference type="NCBI Taxonomy" id="575594"/>
    <lineage>
        <taxon>Bacteria</taxon>
        <taxon>Bacillati</taxon>
        <taxon>Bacillota</taxon>
        <taxon>Bacilli</taxon>
        <taxon>Lactobacillales</taxon>
        <taxon>Lactobacillaceae</taxon>
        <taxon>Limosilactobacillus</taxon>
    </lineage>
</organism>
<dbReference type="GO" id="GO:0006412">
    <property type="term" value="P:translation"/>
    <property type="evidence" value="ECO:0007669"/>
    <property type="project" value="UniProtKB-UniRule"/>
</dbReference>
<reference evidence="3 4" key="1">
    <citation type="submission" date="2009-06" db="EMBL/GenBank/DDBJ databases">
        <title>The Genome Sequence of Lactobacillus coleohominis strain 101-4-CHN.</title>
        <authorList>
            <consortium name="The Broad Institute Genome Sequencing Platform"/>
            <person name="Ward D."/>
            <person name="Young S.K."/>
            <person name="Zeng Q."/>
            <person name="Koehrsen M."/>
            <person name="Alvarado L."/>
            <person name="Berlin A."/>
            <person name="Borenstein D."/>
            <person name="Chen Z."/>
            <person name="Engels R."/>
            <person name="Freedman E."/>
            <person name="Gellesch M."/>
            <person name="Goldberg J."/>
            <person name="Griggs A."/>
            <person name="Gujja S."/>
            <person name="Heiman D."/>
            <person name="Hepburn T."/>
            <person name="Howarth C."/>
            <person name="Jen D."/>
            <person name="Larson L."/>
            <person name="Lewis B."/>
            <person name="Mehta T."/>
            <person name="Park D."/>
            <person name="Pearson M."/>
            <person name="Roberts A."/>
            <person name="Saif S."/>
            <person name="Shea T."/>
            <person name="Shenoy N."/>
            <person name="Sisk P."/>
            <person name="Stolte C."/>
            <person name="Sykes S."/>
            <person name="Walk T."/>
            <person name="White J."/>
            <person name="Yandava C."/>
            <person name="Liu Y."/>
            <person name="Xu Q."/>
            <person name="Lander E."/>
            <person name="Nusbaum C."/>
            <person name="Galagan J."/>
            <person name="Birren B."/>
        </authorList>
    </citation>
    <scope>NUCLEOTIDE SEQUENCE [LARGE SCALE GENOMIC DNA]</scope>
    <source>
        <strain evidence="3 4">101-4-CHN</strain>
    </source>
</reference>
<protein>
    <recommendedName>
        <fullName evidence="2">Peptide deformylase</fullName>
        <shortName evidence="2">PDF</shortName>
        <ecNumber evidence="2">3.5.1.88</ecNumber>
    </recommendedName>
    <alternativeName>
        <fullName evidence="2">Polypeptide deformylase</fullName>
    </alternativeName>
</protein>
<keyword evidence="2" id="KW-0408">Iron</keyword>
<dbReference type="EMBL" id="GG698802">
    <property type="protein sequence ID" value="EEU31133.1"/>
    <property type="molecule type" value="Genomic_DNA"/>
</dbReference>
<proteinExistence type="inferred from homology"/>